<reference evidence="8 9" key="1">
    <citation type="submission" date="2024-07" db="EMBL/GenBank/DDBJ databases">
        <title>Description of Labrys sedimenti sp. nov., isolated from a diclofenac-degrading enrichment culture.</title>
        <authorList>
            <person name="Tancsics A."/>
            <person name="Csepanyi A."/>
        </authorList>
    </citation>
    <scope>NUCLEOTIDE SEQUENCE [LARGE SCALE GENOMIC DNA]</scope>
    <source>
        <strain evidence="8 9">LMG 23578</strain>
    </source>
</reference>
<evidence type="ECO:0000256" key="4">
    <source>
        <dbReference type="ARBA" id="ARBA00022496"/>
    </source>
</evidence>
<dbReference type="PANTHER" id="PTHR30532">
    <property type="entry name" value="IRON III DICITRATE-BINDING PERIPLASMIC PROTEIN"/>
    <property type="match status" value="1"/>
</dbReference>
<dbReference type="RefSeq" id="WP_367624903.1">
    <property type="nucleotide sequence ID" value="NZ_JBFNQD010000006.1"/>
</dbReference>
<dbReference type="PRINTS" id="PR01715">
    <property type="entry name" value="FERRIBNDNGPP"/>
</dbReference>
<keyword evidence="4" id="KW-0410">Iron transport</keyword>
<dbReference type="CDD" id="cd01146">
    <property type="entry name" value="FhuD"/>
    <property type="match status" value="1"/>
</dbReference>
<evidence type="ECO:0000259" key="7">
    <source>
        <dbReference type="PROSITE" id="PS50983"/>
    </source>
</evidence>
<sequence>MKLLATLLPTALRHAAIALACLALVPSVAHAQAAAAPERLVVLDWTATAMVRSLGIDPVGVGDADLYRIWVGQPPLSQSTGDVGLRDTPSLEAVASLKPELIIVSPLGAAARSALQRIAPTREVAVYSGTGDPLRHAETELQALAKVVGREAQAQAVVTRADTEFASLRQRLAGAAMPRLLVIQFLDKRFVRVYGPSSLFGGVLQRLGLGNAWHAPTNGWGFALVGVERLAAFTDAEIVVVDPLPSKVTLAPDTDSLWGNLPAVKQGRVKRLAATWPFGDLTAAQRFASLLVDAISGNRAADGGNARF</sequence>
<protein>
    <submittedName>
        <fullName evidence="8">ABC transporter substrate-binding protein</fullName>
    </submittedName>
</protein>
<feature type="chain" id="PRO_5046475621" evidence="6">
    <location>
        <begin position="32"/>
        <end position="308"/>
    </location>
</feature>
<accession>A0ABV3PQ75</accession>
<keyword evidence="4" id="KW-0408">Iron</keyword>
<comment type="caution">
    <text evidence="8">The sequence shown here is derived from an EMBL/GenBank/DDBJ whole genome shotgun (WGS) entry which is preliminary data.</text>
</comment>
<feature type="domain" description="Fe/B12 periplasmic-binding" evidence="7">
    <location>
        <begin position="39"/>
        <end position="299"/>
    </location>
</feature>
<evidence type="ECO:0000256" key="6">
    <source>
        <dbReference type="SAM" id="SignalP"/>
    </source>
</evidence>
<dbReference type="InterPro" id="IPR051313">
    <property type="entry name" value="Bact_iron-sidero_bind"/>
</dbReference>
<dbReference type="EMBL" id="JBFNQD010000006">
    <property type="protein sequence ID" value="MEW9307459.1"/>
    <property type="molecule type" value="Genomic_DNA"/>
</dbReference>
<evidence type="ECO:0000256" key="3">
    <source>
        <dbReference type="ARBA" id="ARBA00022448"/>
    </source>
</evidence>
<dbReference type="SUPFAM" id="SSF53807">
    <property type="entry name" value="Helical backbone' metal receptor"/>
    <property type="match status" value="1"/>
</dbReference>
<dbReference type="PANTHER" id="PTHR30532:SF1">
    <property type="entry name" value="IRON(3+)-HYDROXAMATE-BINDING PROTEIN FHUD"/>
    <property type="match status" value="1"/>
</dbReference>
<keyword evidence="9" id="KW-1185">Reference proteome</keyword>
<evidence type="ECO:0000256" key="2">
    <source>
        <dbReference type="ARBA" id="ARBA00008814"/>
    </source>
</evidence>
<comment type="subcellular location">
    <subcellularLocation>
        <location evidence="1">Cell envelope</location>
    </subcellularLocation>
</comment>
<gene>
    <name evidence="8" type="ORF">ABXS05_18040</name>
</gene>
<dbReference type="Proteomes" id="UP001555786">
    <property type="component" value="Unassembled WGS sequence"/>
</dbReference>
<evidence type="ECO:0000256" key="1">
    <source>
        <dbReference type="ARBA" id="ARBA00004196"/>
    </source>
</evidence>
<comment type="similarity">
    <text evidence="2">Belongs to the bacterial solute-binding protein 8 family.</text>
</comment>
<organism evidence="8 9">
    <name type="scientific">Labrys neptuniae</name>
    <dbReference type="NCBI Taxonomy" id="376174"/>
    <lineage>
        <taxon>Bacteria</taxon>
        <taxon>Pseudomonadati</taxon>
        <taxon>Pseudomonadota</taxon>
        <taxon>Alphaproteobacteria</taxon>
        <taxon>Hyphomicrobiales</taxon>
        <taxon>Xanthobacteraceae</taxon>
        <taxon>Labrys</taxon>
    </lineage>
</organism>
<dbReference type="PROSITE" id="PS50983">
    <property type="entry name" value="FE_B12_PBP"/>
    <property type="match status" value="1"/>
</dbReference>
<proteinExistence type="inferred from homology"/>
<feature type="signal peptide" evidence="6">
    <location>
        <begin position="1"/>
        <end position="31"/>
    </location>
</feature>
<evidence type="ECO:0000313" key="9">
    <source>
        <dbReference type="Proteomes" id="UP001555786"/>
    </source>
</evidence>
<dbReference type="Pfam" id="PF01497">
    <property type="entry name" value="Peripla_BP_2"/>
    <property type="match status" value="1"/>
</dbReference>
<dbReference type="Gene3D" id="3.40.50.1980">
    <property type="entry name" value="Nitrogenase molybdenum iron protein domain"/>
    <property type="match status" value="2"/>
</dbReference>
<name>A0ABV3PQ75_9HYPH</name>
<keyword evidence="4" id="KW-0406">Ion transport</keyword>
<keyword evidence="5 6" id="KW-0732">Signal</keyword>
<keyword evidence="3" id="KW-0813">Transport</keyword>
<dbReference type="InterPro" id="IPR002491">
    <property type="entry name" value="ABC_transptr_periplasmic_BD"/>
</dbReference>
<evidence type="ECO:0000313" key="8">
    <source>
        <dbReference type="EMBL" id="MEW9307459.1"/>
    </source>
</evidence>
<evidence type="ECO:0000256" key="5">
    <source>
        <dbReference type="ARBA" id="ARBA00022729"/>
    </source>
</evidence>